<evidence type="ECO:0000256" key="1">
    <source>
        <dbReference type="SAM" id="MobiDB-lite"/>
    </source>
</evidence>
<gene>
    <name evidence="2" type="ORF">EVAR_87306_1</name>
</gene>
<sequence length="225" mass="25385">MAGLIAKIRGLSDKKKKKFDSNSIYSVVSCSDLTPGSLEIWVDLPNEIKFDPSLAPFKHLYEQHHDLRGVGTNTLVQLELGVVNDRCRHCDDGIRADSLTCSSSAATRVTATAPIGQSEWQLANSSVARNETRFHDSKRTWDRSRINSMSVRLLRPFFSRELVELIFLYHITDTRGHSQPHKSRHALPALGGNRISSGGERARTTETQSMHEKQQLRLLLHVRIM</sequence>
<keyword evidence="3" id="KW-1185">Reference proteome</keyword>
<accession>A0A4C1VUQ1</accession>
<name>A0A4C1VUQ1_EUMVA</name>
<feature type="region of interest" description="Disordered" evidence="1">
    <location>
        <begin position="175"/>
        <end position="212"/>
    </location>
</feature>
<protein>
    <submittedName>
        <fullName evidence="2">Uncharacterized protein</fullName>
    </submittedName>
</protein>
<dbReference type="Proteomes" id="UP000299102">
    <property type="component" value="Unassembled WGS sequence"/>
</dbReference>
<proteinExistence type="predicted"/>
<comment type="caution">
    <text evidence="2">The sequence shown here is derived from an EMBL/GenBank/DDBJ whole genome shotgun (WGS) entry which is preliminary data.</text>
</comment>
<dbReference type="AlphaFoldDB" id="A0A4C1VUQ1"/>
<evidence type="ECO:0000313" key="3">
    <source>
        <dbReference type="Proteomes" id="UP000299102"/>
    </source>
</evidence>
<dbReference type="OrthoDB" id="442352at2759"/>
<dbReference type="EMBL" id="BGZK01000426">
    <property type="protein sequence ID" value="GBP42926.1"/>
    <property type="molecule type" value="Genomic_DNA"/>
</dbReference>
<feature type="compositionally biased region" description="Basic and acidic residues" evidence="1">
    <location>
        <begin position="200"/>
        <end position="212"/>
    </location>
</feature>
<evidence type="ECO:0000313" key="2">
    <source>
        <dbReference type="EMBL" id="GBP42926.1"/>
    </source>
</evidence>
<reference evidence="2 3" key="1">
    <citation type="journal article" date="2019" name="Commun. Biol.">
        <title>The bagworm genome reveals a unique fibroin gene that provides high tensile strength.</title>
        <authorList>
            <person name="Kono N."/>
            <person name="Nakamura H."/>
            <person name="Ohtoshi R."/>
            <person name="Tomita M."/>
            <person name="Numata K."/>
            <person name="Arakawa K."/>
        </authorList>
    </citation>
    <scope>NUCLEOTIDE SEQUENCE [LARGE SCALE GENOMIC DNA]</scope>
</reference>
<organism evidence="2 3">
    <name type="scientific">Eumeta variegata</name>
    <name type="common">Bagworm moth</name>
    <name type="synonym">Eumeta japonica</name>
    <dbReference type="NCBI Taxonomy" id="151549"/>
    <lineage>
        <taxon>Eukaryota</taxon>
        <taxon>Metazoa</taxon>
        <taxon>Ecdysozoa</taxon>
        <taxon>Arthropoda</taxon>
        <taxon>Hexapoda</taxon>
        <taxon>Insecta</taxon>
        <taxon>Pterygota</taxon>
        <taxon>Neoptera</taxon>
        <taxon>Endopterygota</taxon>
        <taxon>Lepidoptera</taxon>
        <taxon>Glossata</taxon>
        <taxon>Ditrysia</taxon>
        <taxon>Tineoidea</taxon>
        <taxon>Psychidae</taxon>
        <taxon>Oiketicinae</taxon>
        <taxon>Eumeta</taxon>
    </lineage>
</organism>